<comment type="subcellular location">
    <subcellularLocation>
        <location evidence="1">Virion</location>
    </subcellularLocation>
</comment>
<dbReference type="NCBIfam" id="TIGR01554">
    <property type="entry name" value="major_cap_HK97"/>
    <property type="match status" value="1"/>
</dbReference>
<dbReference type="InterPro" id="IPR024455">
    <property type="entry name" value="Phage_capsid"/>
</dbReference>
<dbReference type="Gene3D" id="3.30.2400.10">
    <property type="entry name" value="Major capsid protein gp5"/>
    <property type="match status" value="1"/>
</dbReference>
<protein>
    <recommendedName>
        <fullName evidence="2">Phage capsid-like C-terminal domain-containing protein</fullName>
    </recommendedName>
</protein>
<dbReference type="KEGG" id="lmoi:VV02_07630"/>
<dbReference type="Gene3D" id="3.30.2320.10">
    <property type="entry name" value="hypothetical protein PF0899 domain"/>
    <property type="match status" value="1"/>
</dbReference>
<gene>
    <name evidence="3" type="ORF">VV02_07630</name>
</gene>
<dbReference type="STRING" id="571913.VV02_07630"/>
<proteinExistence type="predicted"/>
<dbReference type="EMBL" id="CP011112">
    <property type="protein sequence ID" value="AKU15753.1"/>
    <property type="molecule type" value="Genomic_DNA"/>
</dbReference>
<evidence type="ECO:0000256" key="1">
    <source>
        <dbReference type="ARBA" id="ARBA00004328"/>
    </source>
</evidence>
<keyword evidence="4" id="KW-1185">Reference proteome</keyword>
<accession>A0A0K1JGP8</accession>
<feature type="domain" description="Phage capsid-like C-terminal" evidence="2">
    <location>
        <begin position="129"/>
        <end position="409"/>
    </location>
</feature>
<dbReference type="SUPFAM" id="SSF56563">
    <property type="entry name" value="Major capsid protein gp5"/>
    <property type="match status" value="1"/>
</dbReference>
<dbReference type="OrthoDB" id="9806592at2"/>
<dbReference type="InterPro" id="IPR054612">
    <property type="entry name" value="Phage_capsid-like_C"/>
</dbReference>
<sequence length="410" mass="44271">MTTVHPFLERAAQHTAQARAINDEFEGKAMPAEAANQMEKHLQKASEYRRQVEREAALKSTEEWLEEPQYKHDMTGGSAIAAEFGHGAPILASEKKEAAKSAFFDYVRKGESGLTIEQKAALVEDSDGNKLIPTDFAGTILKDLPRDAVYRGMAFVRPTTKRQVDVGSVLVSAASWGKLELGDTASDGLGSPAANKDTITVWDLNALVKLGVDELDDSDEGLEELIRSAVSLKLAEQEDDAFASGTGDANKMPLGISATGSGITQGVTAAAAGTLVFDDLVKVTYSVPAWARRRGKWVGNSTLEQAVALVKNGDGDYIWRESVRDGLPARLLGYEWQAMDGLPAFTSDATASKCAFFGDHYSGYMIADRRQIGVTRLAERFADEGKVGLIFRHRVGGGVIRPKALAFLNV</sequence>
<dbReference type="Proteomes" id="UP000066480">
    <property type="component" value="Chromosome"/>
</dbReference>
<dbReference type="RefSeq" id="WP_052590819.1">
    <property type="nucleotide sequence ID" value="NZ_CP011112.1"/>
</dbReference>
<name>A0A0K1JGP8_9MICO</name>
<dbReference type="AlphaFoldDB" id="A0A0K1JGP8"/>
<evidence type="ECO:0000313" key="3">
    <source>
        <dbReference type="EMBL" id="AKU15753.1"/>
    </source>
</evidence>
<dbReference type="Pfam" id="PF05065">
    <property type="entry name" value="Phage_capsid"/>
    <property type="match status" value="1"/>
</dbReference>
<evidence type="ECO:0000259" key="2">
    <source>
        <dbReference type="Pfam" id="PF05065"/>
    </source>
</evidence>
<reference evidence="3 4" key="1">
    <citation type="submission" date="2015-03" db="EMBL/GenBank/DDBJ databases">
        <title>Luteipulveratus halotolerans sp. nov., a novel actinobacterium (Dermacoccaceae) from Sarawak, Malaysia.</title>
        <authorList>
            <person name="Juboi H."/>
            <person name="Basik A."/>
            <person name="Shamsul S.S."/>
            <person name="Arnold P."/>
            <person name="Schmitt E.K."/>
            <person name="Sanglier J.-J."/>
            <person name="Yeo T."/>
        </authorList>
    </citation>
    <scope>NUCLEOTIDE SEQUENCE [LARGE SCALE GENOMIC DNA]</scope>
    <source>
        <strain evidence="3 4">MN07-A0370</strain>
    </source>
</reference>
<evidence type="ECO:0000313" key="4">
    <source>
        <dbReference type="Proteomes" id="UP000066480"/>
    </source>
</evidence>
<organism evidence="3 4">
    <name type="scientific">Luteipulveratus mongoliensis</name>
    <dbReference type="NCBI Taxonomy" id="571913"/>
    <lineage>
        <taxon>Bacteria</taxon>
        <taxon>Bacillati</taxon>
        <taxon>Actinomycetota</taxon>
        <taxon>Actinomycetes</taxon>
        <taxon>Micrococcales</taxon>
        <taxon>Dermacoccaceae</taxon>
        <taxon>Luteipulveratus</taxon>
    </lineage>
</organism>